<sequence length="229" mass="24846">LRTTTKERPSLELVTDFSFHQEEAKMGFHAPRLGALGVTFTAMRAMQAISLLTIIGLCANFINEITQAGRVPPSELIGALTVTVIAIIYIAITYILYYDNMMPLLITSIFDSLLLIGSIVVAALIGKPLSMLNCAALPSAPDDDLVSFWASVPHPSGGSFFNSALLYSTFVSVDKASCYQIKVVWGFAISLCVLFAFSSLVCVFLWHSTRRVVDDHNNAAAKYKGGIEA</sequence>
<feature type="transmembrane region" description="Helical" evidence="1">
    <location>
        <begin position="76"/>
        <end position="97"/>
    </location>
</feature>
<keyword evidence="1" id="KW-0812">Transmembrane</keyword>
<feature type="non-terminal residue" evidence="2">
    <location>
        <position position="1"/>
    </location>
</feature>
<organism evidence="2 3">
    <name type="scientific">Bombardia bombarda</name>
    <dbReference type="NCBI Taxonomy" id="252184"/>
    <lineage>
        <taxon>Eukaryota</taxon>
        <taxon>Fungi</taxon>
        <taxon>Dikarya</taxon>
        <taxon>Ascomycota</taxon>
        <taxon>Pezizomycotina</taxon>
        <taxon>Sordariomycetes</taxon>
        <taxon>Sordariomycetidae</taxon>
        <taxon>Sordariales</taxon>
        <taxon>Lasiosphaeriaceae</taxon>
        <taxon>Bombardia</taxon>
    </lineage>
</organism>
<feature type="transmembrane region" description="Helical" evidence="1">
    <location>
        <begin position="104"/>
        <end position="126"/>
    </location>
</feature>
<protein>
    <recommendedName>
        <fullName evidence="4">MARVEL domain-containing protein</fullName>
    </recommendedName>
</protein>
<dbReference type="EMBL" id="JAULSR010000011">
    <property type="protein sequence ID" value="KAK0610010.1"/>
    <property type="molecule type" value="Genomic_DNA"/>
</dbReference>
<name>A0AA39U1S9_9PEZI</name>
<feature type="transmembrane region" description="Helical" evidence="1">
    <location>
        <begin position="183"/>
        <end position="206"/>
    </location>
</feature>
<proteinExistence type="predicted"/>
<reference evidence="2" key="1">
    <citation type="submission" date="2023-06" db="EMBL/GenBank/DDBJ databases">
        <title>Genome-scale phylogeny and comparative genomics of the fungal order Sordariales.</title>
        <authorList>
            <consortium name="Lawrence Berkeley National Laboratory"/>
            <person name="Hensen N."/>
            <person name="Bonometti L."/>
            <person name="Westerberg I."/>
            <person name="Brannstrom I.O."/>
            <person name="Guillou S."/>
            <person name="Cros-Aarteil S."/>
            <person name="Calhoun S."/>
            <person name="Haridas S."/>
            <person name="Kuo A."/>
            <person name="Mondo S."/>
            <person name="Pangilinan J."/>
            <person name="Riley R."/>
            <person name="LaButti K."/>
            <person name="Andreopoulos B."/>
            <person name="Lipzen A."/>
            <person name="Chen C."/>
            <person name="Yanf M."/>
            <person name="Daum C."/>
            <person name="Ng V."/>
            <person name="Clum A."/>
            <person name="Steindorff A."/>
            <person name="Ohm R."/>
            <person name="Martin F."/>
            <person name="Silar P."/>
            <person name="Natvig D."/>
            <person name="Lalanne C."/>
            <person name="Gautier V."/>
            <person name="Ament-velasquez S.L."/>
            <person name="Kruys A."/>
            <person name="Hutchinson M.I."/>
            <person name="Powell A.J."/>
            <person name="Barry K."/>
            <person name="Miller A.N."/>
            <person name="Grigoriev I.V."/>
            <person name="Debuchy R."/>
            <person name="Gladieux P."/>
            <person name="Thoren M.H."/>
            <person name="Johannesson H."/>
        </authorList>
    </citation>
    <scope>NUCLEOTIDE SEQUENCE</scope>
    <source>
        <strain evidence="2">SMH3391-2</strain>
    </source>
</reference>
<evidence type="ECO:0000256" key="1">
    <source>
        <dbReference type="SAM" id="Phobius"/>
    </source>
</evidence>
<dbReference type="Proteomes" id="UP001174934">
    <property type="component" value="Unassembled WGS sequence"/>
</dbReference>
<comment type="caution">
    <text evidence="2">The sequence shown here is derived from an EMBL/GenBank/DDBJ whole genome shotgun (WGS) entry which is preliminary data.</text>
</comment>
<dbReference type="AlphaFoldDB" id="A0AA39U1S9"/>
<evidence type="ECO:0000313" key="2">
    <source>
        <dbReference type="EMBL" id="KAK0610010.1"/>
    </source>
</evidence>
<keyword evidence="1" id="KW-1133">Transmembrane helix</keyword>
<accession>A0AA39U1S9</accession>
<keyword evidence="3" id="KW-1185">Reference proteome</keyword>
<evidence type="ECO:0008006" key="4">
    <source>
        <dbReference type="Google" id="ProtNLM"/>
    </source>
</evidence>
<evidence type="ECO:0000313" key="3">
    <source>
        <dbReference type="Proteomes" id="UP001174934"/>
    </source>
</evidence>
<keyword evidence="1" id="KW-0472">Membrane</keyword>
<gene>
    <name evidence="2" type="ORF">B0T17DRAFT_500933</name>
</gene>